<evidence type="ECO:0000259" key="1">
    <source>
        <dbReference type="PROSITE" id="PS50106"/>
    </source>
</evidence>
<evidence type="ECO:0000313" key="3">
    <source>
        <dbReference type="Proteomes" id="UP000054995"/>
    </source>
</evidence>
<dbReference type="PROSITE" id="PS50106">
    <property type="entry name" value="PDZ"/>
    <property type="match status" value="1"/>
</dbReference>
<dbReference type="SMART" id="SM00228">
    <property type="entry name" value="PDZ"/>
    <property type="match status" value="1"/>
</dbReference>
<proteinExistence type="predicted"/>
<protein>
    <recommendedName>
        <fullName evidence="1">PDZ domain-containing protein</fullName>
    </recommendedName>
</protein>
<dbReference type="Proteomes" id="UP000054995">
    <property type="component" value="Unassembled WGS sequence"/>
</dbReference>
<dbReference type="InterPro" id="IPR040264">
    <property type="entry name" value="T15H9.4-like"/>
</dbReference>
<gene>
    <name evidence="2" type="ORF">T4D_8714</name>
</gene>
<reference evidence="2 3" key="1">
    <citation type="submission" date="2015-01" db="EMBL/GenBank/DDBJ databases">
        <title>Evolution of Trichinella species and genotypes.</title>
        <authorList>
            <person name="Korhonen P.K."/>
            <person name="Edoardo P."/>
            <person name="Giuseppe L.R."/>
            <person name="Gasser R.B."/>
        </authorList>
    </citation>
    <scope>NUCLEOTIDE SEQUENCE [LARGE SCALE GENOMIC DNA]</scope>
    <source>
        <strain evidence="2">ISS470</strain>
    </source>
</reference>
<organism evidence="2 3">
    <name type="scientific">Trichinella pseudospiralis</name>
    <name type="common">Parasitic roundworm</name>
    <dbReference type="NCBI Taxonomy" id="6337"/>
    <lineage>
        <taxon>Eukaryota</taxon>
        <taxon>Metazoa</taxon>
        <taxon>Ecdysozoa</taxon>
        <taxon>Nematoda</taxon>
        <taxon>Enoplea</taxon>
        <taxon>Dorylaimia</taxon>
        <taxon>Trichinellida</taxon>
        <taxon>Trichinellidae</taxon>
        <taxon>Trichinella</taxon>
    </lineage>
</organism>
<sequence length="258" mass="28834">MHTVISITQVQIERRFKVLVVVSVEEKNIRLLLTVQLLAYALIGQFESVQKMNAGENYEYLKVTINVVNRRCGLGLKNLNGEVIVSKLMENSAAAEKLKVGDVLLSINGETFKDKVQCRKLILKTSKIFDIVIKRKNKAEVATTPVASVSADANSQNHTEVDVSSTAVESIHLDDDQPSKPHVPIEEKEAELKPNWDNLPSDVQNILNTRLQQFEIETQKMSESPATLEVPVSSSAENRVTFNKQITTHSIKIIDEMV</sequence>
<evidence type="ECO:0000313" key="2">
    <source>
        <dbReference type="EMBL" id="KRY90685.1"/>
    </source>
</evidence>
<keyword evidence="3" id="KW-1185">Reference proteome</keyword>
<dbReference type="Pfam" id="PF00595">
    <property type="entry name" value="PDZ"/>
    <property type="match status" value="1"/>
</dbReference>
<dbReference type="SUPFAM" id="SSF50156">
    <property type="entry name" value="PDZ domain-like"/>
    <property type="match status" value="1"/>
</dbReference>
<feature type="domain" description="PDZ" evidence="1">
    <location>
        <begin position="62"/>
        <end position="137"/>
    </location>
</feature>
<name>A0A0V1FXE3_TRIPS</name>
<dbReference type="AlphaFoldDB" id="A0A0V1FXE3"/>
<dbReference type="EMBL" id="JYDT01000019">
    <property type="protein sequence ID" value="KRY90685.1"/>
    <property type="molecule type" value="Genomic_DNA"/>
</dbReference>
<dbReference type="PANTHER" id="PTHR31327">
    <property type="entry name" value="SPERM MEIOSIS PDZ DOMAIN CONTAINING PROTEINS-RELATED"/>
    <property type="match status" value="1"/>
</dbReference>
<dbReference type="Gene3D" id="2.30.42.10">
    <property type="match status" value="1"/>
</dbReference>
<accession>A0A0V1FXE3</accession>
<dbReference type="OrthoDB" id="6022711at2759"/>
<dbReference type="InterPro" id="IPR001478">
    <property type="entry name" value="PDZ"/>
</dbReference>
<comment type="caution">
    <text evidence="2">The sequence shown here is derived from an EMBL/GenBank/DDBJ whole genome shotgun (WGS) entry which is preliminary data.</text>
</comment>
<dbReference type="InterPro" id="IPR036034">
    <property type="entry name" value="PDZ_sf"/>
</dbReference>